<dbReference type="InterPro" id="IPR041233">
    <property type="entry name" value="Melibiase_C"/>
</dbReference>
<gene>
    <name evidence="9" type="ORF">TSACC_117</name>
</gene>
<dbReference type="Pfam" id="PF16499">
    <property type="entry name" value="Melibiase_2"/>
    <property type="match status" value="2"/>
</dbReference>
<evidence type="ECO:0000256" key="5">
    <source>
        <dbReference type="ARBA" id="ARBA00023295"/>
    </source>
</evidence>
<comment type="caution">
    <text evidence="9">The sequence shown here is derived from an EMBL/GenBank/DDBJ whole genome shotgun (WGS) entry which is preliminary data.</text>
</comment>
<dbReference type="InterPro" id="IPR013780">
    <property type="entry name" value="Glyco_hydro_b"/>
</dbReference>
<dbReference type="InterPro" id="IPR013785">
    <property type="entry name" value="Aldolase_TIM"/>
</dbReference>
<dbReference type="AlphaFoldDB" id="A0A146G0P6"/>
<name>A0A146G0P6_TERSA</name>
<reference evidence="10" key="1">
    <citation type="journal article" date="2017" name="Genome Announc.">
        <title>Draft Genome Sequence of Terrimicrobium sacchariphilum NM-5T, a Facultative Anaerobic Soil Bacterium of the Class Spartobacteria.</title>
        <authorList>
            <person name="Qiu Y.L."/>
            <person name="Tourlousse D.M."/>
            <person name="Matsuura N."/>
            <person name="Ohashi A."/>
            <person name="Sekiguchi Y."/>
        </authorList>
    </citation>
    <scope>NUCLEOTIDE SEQUENCE [LARGE SCALE GENOMIC DNA]</scope>
    <source>
        <strain evidence="10">NM-5</strain>
    </source>
</reference>
<evidence type="ECO:0000313" key="10">
    <source>
        <dbReference type="Proteomes" id="UP000076023"/>
    </source>
</evidence>
<evidence type="ECO:0000256" key="7">
    <source>
        <dbReference type="SAM" id="SignalP"/>
    </source>
</evidence>
<keyword evidence="4 6" id="KW-1015">Disulfide bond</keyword>
<dbReference type="OrthoDB" id="9807519at2"/>
<dbReference type="InterPro" id="IPR017853">
    <property type="entry name" value="GH"/>
</dbReference>
<keyword evidence="5 6" id="KW-0326">Glycosidase</keyword>
<keyword evidence="2 7" id="KW-0732">Signal</keyword>
<dbReference type="GO" id="GO:0005975">
    <property type="term" value="P:carbohydrate metabolic process"/>
    <property type="evidence" value="ECO:0007669"/>
    <property type="project" value="InterPro"/>
</dbReference>
<proteinExistence type="inferred from homology"/>
<keyword evidence="3 6" id="KW-0378">Hydrolase</keyword>
<dbReference type="Pfam" id="PF17801">
    <property type="entry name" value="Melibiase_C"/>
    <property type="match status" value="1"/>
</dbReference>
<keyword evidence="10" id="KW-1185">Reference proteome</keyword>
<dbReference type="EC" id="3.2.1.22" evidence="6"/>
<sequence length="525" mass="58172">MKFRILVTIALVSLSYGLLHGQTPASSKALILTPPVSDKPRINGPKIFGVRPGSPFLYAIPATGKRPITFSADGLPDGVKLDPATGLISGKLTQPGEVKVVLRASNDLGSVEKPFRIVVGDRIALTPPMGWNSWNCWGGEVSQEKVLSSARAMVAKGLRDHGWTYINIDDGWQGVRGGPHNAIQPNSKFPDMKALGDEIHKMGLKFGIYSTPWIISYEGHIGGYSDNPDGTYDWVKEGDHNEFYRISRDPAQYDGRRKAIRKHGAYSFVDKDVAQWAEWGIDYLKYDWVPNDIPHVKEMSDALRRSGRDIFYSLSNNAPYGSAPELAHYAKAWRTTVDIQDNWESLVKIGFSQDRWAGYAGPGHWNDPDMLVVGHVGWGPKLHLTKLTPDEQYTEVSLWCLLSAPLLIGCDLAQADDFTLGLLTNDEVLDINQDPLGRQAVQIRNEGDRVVYAKPLEDGSVAVGLFNLGKEEQPVAVQFVDIPLPQGKLLVRDLWRQKDLGVFEGKFETSVASHGVVLLRLIPQK</sequence>
<evidence type="ECO:0000256" key="1">
    <source>
        <dbReference type="ARBA" id="ARBA00009743"/>
    </source>
</evidence>
<dbReference type="EMBL" id="BDCO01000001">
    <property type="protein sequence ID" value="GAT31469.1"/>
    <property type="molecule type" value="Genomic_DNA"/>
</dbReference>
<dbReference type="SUPFAM" id="SSF49313">
    <property type="entry name" value="Cadherin-like"/>
    <property type="match status" value="1"/>
</dbReference>
<accession>A0A146G0P6</accession>
<dbReference type="GO" id="GO:0004557">
    <property type="term" value="F:alpha-galactosidase activity"/>
    <property type="evidence" value="ECO:0007669"/>
    <property type="project" value="UniProtKB-EC"/>
</dbReference>
<feature type="signal peptide" evidence="7">
    <location>
        <begin position="1"/>
        <end position="21"/>
    </location>
</feature>
<evidence type="ECO:0000256" key="2">
    <source>
        <dbReference type="ARBA" id="ARBA00022729"/>
    </source>
</evidence>
<comment type="catalytic activity">
    <reaction evidence="6">
        <text>Hydrolysis of terminal, non-reducing alpha-D-galactose residues in alpha-D-galactosides, including galactose oligosaccharides, galactomannans and galactolipids.</text>
        <dbReference type="EC" id="3.2.1.22"/>
    </reaction>
</comment>
<dbReference type="SUPFAM" id="SSF51011">
    <property type="entry name" value="Glycosyl hydrolase domain"/>
    <property type="match status" value="1"/>
</dbReference>
<evidence type="ECO:0000259" key="8">
    <source>
        <dbReference type="Pfam" id="PF17801"/>
    </source>
</evidence>
<dbReference type="FunFam" id="2.60.40.1180:FF:000008">
    <property type="entry name" value="Alpha-galactosidase"/>
    <property type="match status" value="1"/>
</dbReference>
<dbReference type="InterPro" id="IPR013783">
    <property type="entry name" value="Ig-like_fold"/>
</dbReference>
<dbReference type="GO" id="GO:0005509">
    <property type="term" value="F:calcium ion binding"/>
    <property type="evidence" value="ECO:0007669"/>
    <property type="project" value="InterPro"/>
</dbReference>
<dbReference type="PRINTS" id="PR00740">
    <property type="entry name" value="GLHYDRLASE27"/>
</dbReference>
<dbReference type="InterPro" id="IPR002241">
    <property type="entry name" value="Glyco_hydro_27"/>
</dbReference>
<dbReference type="Pfam" id="PF05345">
    <property type="entry name" value="He_PIG"/>
    <property type="match status" value="1"/>
</dbReference>
<dbReference type="PANTHER" id="PTHR11452:SF75">
    <property type="entry name" value="ALPHA-GALACTOSIDASE MEL1"/>
    <property type="match status" value="1"/>
</dbReference>
<dbReference type="Gene3D" id="3.20.20.70">
    <property type="entry name" value="Aldolase class I"/>
    <property type="match status" value="1"/>
</dbReference>
<evidence type="ECO:0000256" key="3">
    <source>
        <dbReference type="ARBA" id="ARBA00022801"/>
    </source>
</evidence>
<dbReference type="Gene3D" id="2.60.40.1180">
    <property type="entry name" value="Golgi alpha-mannosidase II"/>
    <property type="match status" value="1"/>
</dbReference>
<dbReference type="PANTHER" id="PTHR11452">
    <property type="entry name" value="ALPHA-GALACTOSIDASE/ALPHA-N-ACETYLGALACTOSAMINIDASE"/>
    <property type="match status" value="1"/>
</dbReference>
<dbReference type="STRING" id="690879.TSACC_117"/>
<dbReference type="InterPro" id="IPR015919">
    <property type="entry name" value="Cadherin-like_sf"/>
</dbReference>
<dbReference type="GO" id="GO:0016020">
    <property type="term" value="C:membrane"/>
    <property type="evidence" value="ECO:0007669"/>
    <property type="project" value="InterPro"/>
</dbReference>
<dbReference type="RefSeq" id="WP_101927803.1">
    <property type="nucleotide sequence ID" value="NZ_BDCO01000001.1"/>
</dbReference>
<protein>
    <recommendedName>
        <fullName evidence="6">Alpha-galactosidase</fullName>
        <ecNumber evidence="6">3.2.1.22</ecNumber>
    </recommendedName>
    <alternativeName>
        <fullName evidence="6">Melibiase</fullName>
    </alternativeName>
</protein>
<dbReference type="Proteomes" id="UP000076023">
    <property type="component" value="Unassembled WGS sequence"/>
</dbReference>
<dbReference type="InParanoid" id="A0A146G0P6"/>
<organism evidence="9 10">
    <name type="scientific">Terrimicrobium sacchariphilum</name>
    <dbReference type="NCBI Taxonomy" id="690879"/>
    <lineage>
        <taxon>Bacteria</taxon>
        <taxon>Pseudomonadati</taxon>
        <taxon>Verrucomicrobiota</taxon>
        <taxon>Terrimicrobiia</taxon>
        <taxon>Terrimicrobiales</taxon>
        <taxon>Terrimicrobiaceae</taxon>
        <taxon>Terrimicrobium</taxon>
    </lineage>
</organism>
<feature type="domain" description="Alpha galactosidase C-terminal" evidence="8">
    <location>
        <begin position="446"/>
        <end position="521"/>
    </location>
</feature>
<evidence type="ECO:0000256" key="4">
    <source>
        <dbReference type="ARBA" id="ARBA00023157"/>
    </source>
</evidence>
<feature type="chain" id="PRO_5007524245" description="Alpha-galactosidase" evidence="7">
    <location>
        <begin position="22"/>
        <end position="525"/>
    </location>
</feature>
<evidence type="ECO:0000313" key="9">
    <source>
        <dbReference type="EMBL" id="GAT31469.1"/>
    </source>
</evidence>
<dbReference type="CDD" id="cd14792">
    <property type="entry name" value="GH27"/>
    <property type="match status" value="1"/>
</dbReference>
<evidence type="ECO:0000256" key="6">
    <source>
        <dbReference type="RuleBase" id="RU361168"/>
    </source>
</evidence>
<comment type="similarity">
    <text evidence="1 6">Belongs to the glycosyl hydrolase 27 family.</text>
</comment>
<dbReference type="SUPFAM" id="SSF51445">
    <property type="entry name" value="(Trans)glycosidases"/>
    <property type="match status" value="1"/>
</dbReference>
<dbReference type="Gene3D" id="2.60.40.10">
    <property type="entry name" value="Immunoglobulins"/>
    <property type="match status" value="1"/>
</dbReference>